<dbReference type="InterPro" id="IPR007060">
    <property type="entry name" value="FtsL/DivIC"/>
</dbReference>
<protein>
    <recommendedName>
        <fullName evidence="7 8">Cell division protein FtsL</fullName>
    </recommendedName>
</protein>
<sequence>MTNNNRNIAISNALRKRMRTFNRIEKVFYGTVILTAIIMAISIVYLQSRNLEVQQEITNLNSQISDVQTEYNNAKQEVNELTSRDRIQKIARQEGLSSQQNNIKQVE</sequence>
<name>A0A6N7X260_STRAY</name>
<dbReference type="GO" id="GO:0043093">
    <property type="term" value="P:FtsZ-dependent cytokinesis"/>
    <property type="evidence" value="ECO:0007669"/>
    <property type="project" value="UniProtKB-UniRule"/>
</dbReference>
<keyword evidence="4 7" id="KW-1133">Transmembrane helix</keyword>
<evidence type="ECO:0000256" key="3">
    <source>
        <dbReference type="ARBA" id="ARBA00022692"/>
    </source>
</evidence>
<evidence type="ECO:0000256" key="9">
    <source>
        <dbReference type="SAM" id="Coils"/>
    </source>
</evidence>
<dbReference type="RefSeq" id="WP_154454663.1">
    <property type="nucleotide sequence ID" value="NZ_JBNPOU010000010.1"/>
</dbReference>
<dbReference type="Pfam" id="PF04977">
    <property type="entry name" value="DivIC"/>
    <property type="match status" value="1"/>
</dbReference>
<organism evidence="10 11">
    <name type="scientific">Streptococcus alactolyticus</name>
    <dbReference type="NCBI Taxonomy" id="29389"/>
    <lineage>
        <taxon>Bacteria</taxon>
        <taxon>Bacillati</taxon>
        <taxon>Bacillota</taxon>
        <taxon>Bacilli</taxon>
        <taxon>Lactobacillales</taxon>
        <taxon>Streptococcaceae</taxon>
        <taxon>Streptococcus</taxon>
    </lineage>
</organism>
<evidence type="ECO:0000256" key="2">
    <source>
        <dbReference type="ARBA" id="ARBA00022618"/>
    </source>
</evidence>
<dbReference type="InterPro" id="IPR011922">
    <property type="entry name" value="Cell_div_FtsL"/>
</dbReference>
<keyword evidence="9" id="KW-0175">Coiled coil</keyword>
<dbReference type="GO" id="GO:0005886">
    <property type="term" value="C:plasma membrane"/>
    <property type="evidence" value="ECO:0007669"/>
    <property type="project" value="UniProtKB-SubCell"/>
</dbReference>
<dbReference type="EMBL" id="VUNP01000010">
    <property type="protein sequence ID" value="MST53497.1"/>
    <property type="molecule type" value="Genomic_DNA"/>
</dbReference>
<dbReference type="HAMAP" id="MF_00910">
    <property type="entry name" value="FtsL"/>
    <property type="match status" value="1"/>
</dbReference>
<keyword evidence="6 7" id="KW-0131">Cell cycle</keyword>
<evidence type="ECO:0000313" key="10">
    <source>
        <dbReference type="EMBL" id="MST53497.1"/>
    </source>
</evidence>
<dbReference type="OrthoDB" id="2233635at2"/>
<evidence type="ECO:0000256" key="5">
    <source>
        <dbReference type="ARBA" id="ARBA00023136"/>
    </source>
</evidence>
<feature type="coiled-coil region" evidence="9">
    <location>
        <begin position="50"/>
        <end position="84"/>
    </location>
</feature>
<dbReference type="Proteomes" id="UP000471052">
    <property type="component" value="Unassembled WGS sequence"/>
</dbReference>
<evidence type="ECO:0000313" key="11">
    <source>
        <dbReference type="Proteomes" id="UP000471052"/>
    </source>
</evidence>
<accession>A0A6N7X260</accession>
<dbReference type="NCBIfam" id="TIGR02209">
    <property type="entry name" value="ftsL_broad"/>
    <property type="match status" value="1"/>
</dbReference>
<proteinExistence type="inferred from homology"/>
<comment type="caution">
    <text evidence="10">The sequence shown here is derived from an EMBL/GenBank/DDBJ whole genome shotgun (WGS) entry which is preliminary data.</text>
</comment>
<keyword evidence="5 7" id="KW-0472">Membrane</keyword>
<comment type="similarity">
    <text evidence="7">Belongs to the FtsL family.</text>
</comment>
<dbReference type="AlphaFoldDB" id="A0A6N7X260"/>
<evidence type="ECO:0000256" key="8">
    <source>
        <dbReference type="NCBIfam" id="TIGR02209"/>
    </source>
</evidence>
<feature type="transmembrane region" description="Helical" evidence="7">
    <location>
        <begin position="27"/>
        <end position="46"/>
    </location>
</feature>
<keyword evidence="3 7" id="KW-0812">Transmembrane</keyword>
<evidence type="ECO:0000256" key="4">
    <source>
        <dbReference type="ARBA" id="ARBA00022989"/>
    </source>
</evidence>
<reference evidence="10 11" key="1">
    <citation type="submission" date="2019-08" db="EMBL/GenBank/DDBJ databases">
        <title>In-depth cultivation of the pig gut microbiome towards novel bacterial diversity and tailored functional studies.</title>
        <authorList>
            <person name="Wylensek D."/>
            <person name="Hitch T.C.A."/>
            <person name="Clavel T."/>
        </authorList>
    </citation>
    <scope>NUCLEOTIDE SEQUENCE [LARGE SCALE GENOMIC DNA]</scope>
    <source>
        <strain evidence="10 11">BL-178-WT-3A</strain>
    </source>
</reference>
<evidence type="ECO:0000256" key="1">
    <source>
        <dbReference type="ARBA" id="ARBA00022475"/>
    </source>
</evidence>
<comment type="subcellular location">
    <subcellularLocation>
        <location evidence="7">Cell membrane</location>
        <topology evidence="7">Single-pass type II membrane protein</topology>
    </subcellularLocation>
    <text evidence="7">Localizes to the division septum where it forms a ring structure.</text>
</comment>
<keyword evidence="2 7" id="KW-0132">Cell division</keyword>
<evidence type="ECO:0000256" key="7">
    <source>
        <dbReference type="HAMAP-Rule" id="MF_00910"/>
    </source>
</evidence>
<dbReference type="GO" id="GO:0032153">
    <property type="term" value="C:cell division site"/>
    <property type="evidence" value="ECO:0007669"/>
    <property type="project" value="UniProtKB-UniRule"/>
</dbReference>
<comment type="function">
    <text evidence="7">Essential cell division protein.</text>
</comment>
<gene>
    <name evidence="7 10" type="primary">ftsL</name>
    <name evidence="10" type="ORF">FYJ82_03540</name>
</gene>
<evidence type="ECO:0000256" key="6">
    <source>
        <dbReference type="ARBA" id="ARBA00023306"/>
    </source>
</evidence>
<keyword evidence="1 7" id="KW-1003">Cell membrane</keyword>